<feature type="transmembrane region" description="Helical" evidence="7">
    <location>
        <begin position="320"/>
        <end position="343"/>
    </location>
</feature>
<dbReference type="PANTHER" id="PTHR30572:SF4">
    <property type="entry name" value="ABC TRANSPORTER PERMEASE YTRF"/>
    <property type="match status" value="1"/>
</dbReference>
<dbReference type="GO" id="GO:0005886">
    <property type="term" value="C:plasma membrane"/>
    <property type="evidence" value="ECO:0007669"/>
    <property type="project" value="UniProtKB-SubCell"/>
</dbReference>
<dbReference type="InterPro" id="IPR050250">
    <property type="entry name" value="Macrolide_Exporter_MacB"/>
</dbReference>
<dbReference type="EMBL" id="AP022853">
    <property type="protein sequence ID" value="BCB28031.1"/>
    <property type="molecule type" value="Genomic_DNA"/>
</dbReference>
<feature type="domain" description="ABC3 transporter permease C-terminal" evidence="8">
    <location>
        <begin position="280"/>
        <end position="392"/>
    </location>
</feature>
<evidence type="ECO:0000259" key="9">
    <source>
        <dbReference type="Pfam" id="PF12704"/>
    </source>
</evidence>
<keyword evidence="4 7" id="KW-1133">Transmembrane helix</keyword>
<organism evidence="10 11">
    <name type="scientific">Sulfurimicrobium lacus</name>
    <dbReference type="NCBI Taxonomy" id="2715678"/>
    <lineage>
        <taxon>Bacteria</taxon>
        <taxon>Pseudomonadati</taxon>
        <taxon>Pseudomonadota</taxon>
        <taxon>Betaproteobacteria</taxon>
        <taxon>Nitrosomonadales</taxon>
        <taxon>Sulfuricellaceae</taxon>
        <taxon>Sulfurimicrobium</taxon>
    </lineage>
</organism>
<reference evidence="11" key="1">
    <citation type="submission" date="2020-03" db="EMBL/GenBank/DDBJ databases">
        <title>Complete genome sequence of sulfur-oxidizing bacterium skT11.</title>
        <authorList>
            <person name="Kanda M."/>
            <person name="Kojima H."/>
            <person name="Fukui M."/>
        </authorList>
    </citation>
    <scope>NUCLEOTIDE SEQUENCE [LARGE SCALE GENOMIC DNA]</scope>
    <source>
        <strain evidence="11">skT11</strain>
    </source>
</reference>
<dbReference type="Proteomes" id="UP000502260">
    <property type="component" value="Chromosome"/>
</dbReference>
<dbReference type="AlphaFoldDB" id="A0A6F8VFU9"/>
<evidence type="ECO:0000256" key="7">
    <source>
        <dbReference type="SAM" id="Phobius"/>
    </source>
</evidence>
<protein>
    <submittedName>
        <fullName evidence="10">ABC transporter permease</fullName>
    </submittedName>
</protein>
<feature type="transmembrane region" description="Helical" evidence="7">
    <location>
        <begin position="21"/>
        <end position="41"/>
    </location>
</feature>
<feature type="domain" description="MacB-like periplasmic core" evidence="9">
    <location>
        <begin position="21"/>
        <end position="243"/>
    </location>
</feature>
<comment type="similarity">
    <text evidence="6">Belongs to the ABC-4 integral membrane protein family.</text>
</comment>
<name>A0A6F8VFU9_9PROT</name>
<evidence type="ECO:0000256" key="6">
    <source>
        <dbReference type="ARBA" id="ARBA00038076"/>
    </source>
</evidence>
<dbReference type="InterPro" id="IPR003838">
    <property type="entry name" value="ABC3_permease_C"/>
</dbReference>
<evidence type="ECO:0000259" key="8">
    <source>
        <dbReference type="Pfam" id="PF02687"/>
    </source>
</evidence>
<keyword evidence="11" id="KW-1185">Reference proteome</keyword>
<dbReference type="KEGG" id="slac:SKTS_29170"/>
<dbReference type="PANTHER" id="PTHR30572">
    <property type="entry name" value="MEMBRANE COMPONENT OF TRANSPORTER-RELATED"/>
    <property type="match status" value="1"/>
</dbReference>
<gene>
    <name evidence="10" type="ORF">SKTS_29170</name>
</gene>
<evidence type="ECO:0000256" key="4">
    <source>
        <dbReference type="ARBA" id="ARBA00022989"/>
    </source>
</evidence>
<dbReference type="Pfam" id="PF12704">
    <property type="entry name" value="MacB_PCD"/>
    <property type="match status" value="1"/>
</dbReference>
<proteinExistence type="inferred from homology"/>
<accession>A0A6F8VFU9</accession>
<dbReference type="InterPro" id="IPR025857">
    <property type="entry name" value="MacB_PCD"/>
</dbReference>
<dbReference type="GO" id="GO:0022857">
    <property type="term" value="F:transmembrane transporter activity"/>
    <property type="evidence" value="ECO:0007669"/>
    <property type="project" value="TreeGrafter"/>
</dbReference>
<feature type="transmembrane region" description="Helical" evidence="7">
    <location>
        <begin position="363"/>
        <end position="383"/>
    </location>
</feature>
<evidence type="ECO:0000313" key="11">
    <source>
        <dbReference type="Proteomes" id="UP000502260"/>
    </source>
</evidence>
<feature type="transmembrane region" description="Helical" evidence="7">
    <location>
        <begin position="272"/>
        <end position="299"/>
    </location>
</feature>
<evidence type="ECO:0000313" key="10">
    <source>
        <dbReference type="EMBL" id="BCB28031.1"/>
    </source>
</evidence>
<sequence>MLIQDFLPFTASSIIAHRLRSLLTALGIAVGIAAVILLTSIGEGIHQFVLSEFTQFGSNLIGIAPGKATTHGGPSAGIISSVRPLSIEDAEALRRAPHVEYVDPSVQGNADLQAEGKSRRVTVYGVGHEMAQTFRMKVQAGSFLPPDDPRAARAFVVLGAKVKQELFGAVNPLGSRIRIGSERYRVIGVMEAKGQVLGFDLDDTVYIPVSRALELFNRAGLMEIHVTYHSNAPLDAVVEGIKKVLLARHGREDFTITPQQKMLEVMGSVLDVLTFAVGALGGISLLVGGVGILTIMTMAVTERTSEIGLLRSLGAKRSQILALFLGEAALLAAVGGAAGLALGVGLAQLLHVAFAALPVHTPWSYAALAEGVAVGIGLVAGVLPARRAAMMDPVEALRTE</sequence>
<dbReference type="Pfam" id="PF02687">
    <property type="entry name" value="FtsX"/>
    <property type="match status" value="1"/>
</dbReference>
<evidence type="ECO:0000256" key="5">
    <source>
        <dbReference type="ARBA" id="ARBA00023136"/>
    </source>
</evidence>
<dbReference type="RefSeq" id="WP_173066716.1">
    <property type="nucleotide sequence ID" value="NZ_AP022853.1"/>
</dbReference>
<evidence type="ECO:0000256" key="1">
    <source>
        <dbReference type="ARBA" id="ARBA00004651"/>
    </source>
</evidence>
<evidence type="ECO:0000256" key="2">
    <source>
        <dbReference type="ARBA" id="ARBA00022475"/>
    </source>
</evidence>
<keyword evidence="3 7" id="KW-0812">Transmembrane</keyword>
<evidence type="ECO:0000256" key="3">
    <source>
        <dbReference type="ARBA" id="ARBA00022692"/>
    </source>
</evidence>
<comment type="subcellular location">
    <subcellularLocation>
        <location evidence="1">Cell membrane</location>
        <topology evidence="1">Multi-pass membrane protein</topology>
    </subcellularLocation>
</comment>
<keyword evidence="2" id="KW-1003">Cell membrane</keyword>
<keyword evidence="5 7" id="KW-0472">Membrane</keyword>